<protein>
    <recommendedName>
        <fullName evidence="2">DUF3795 domain-containing protein</fullName>
    </recommendedName>
</protein>
<reference evidence="1" key="1">
    <citation type="submission" date="2019-08" db="EMBL/GenBank/DDBJ databases">
        <authorList>
            <person name="Kucharzyk K."/>
            <person name="Murdoch R.W."/>
            <person name="Higgins S."/>
            <person name="Loffler F."/>
        </authorList>
    </citation>
    <scope>NUCLEOTIDE SEQUENCE</scope>
</reference>
<proteinExistence type="predicted"/>
<dbReference type="EMBL" id="VSSQ01012046">
    <property type="protein sequence ID" value="MPM48313.1"/>
    <property type="molecule type" value="Genomic_DNA"/>
</dbReference>
<dbReference type="InterPro" id="IPR024227">
    <property type="entry name" value="DUF3795"/>
</dbReference>
<evidence type="ECO:0008006" key="2">
    <source>
        <dbReference type="Google" id="ProtNLM"/>
    </source>
</evidence>
<comment type="caution">
    <text evidence="1">The sequence shown here is derived from an EMBL/GenBank/DDBJ whole genome shotgun (WGS) entry which is preliminary data.</text>
</comment>
<organism evidence="1">
    <name type="scientific">bioreactor metagenome</name>
    <dbReference type="NCBI Taxonomy" id="1076179"/>
    <lineage>
        <taxon>unclassified sequences</taxon>
        <taxon>metagenomes</taxon>
        <taxon>ecological metagenomes</taxon>
    </lineage>
</organism>
<accession>A0A645ABS4</accession>
<sequence>MHIDYPEIGICGLSCRLCPMHNTEAKSRCSGCKSQTRIAVGCPFITCAVKKKGIEFCWKCKESNNCEKWKKHIETGKRYDSFKCYQTLEKDILFINKNGINEFEKTQKQREHLLKEMLKDFNEGRSKSYYCIAATVLELEEHKEALTQSKKQSDGIDDIKEKSKILHSILDNISLKKKYCLKLRK</sequence>
<name>A0A645ABS4_9ZZZZ</name>
<dbReference type="AlphaFoldDB" id="A0A645ABS4"/>
<gene>
    <name evidence="1" type="ORF">SDC9_95037</name>
</gene>
<dbReference type="Pfam" id="PF12675">
    <property type="entry name" value="DUF3795"/>
    <property type="match status" value="1"/>
</dbReference>
<evidence type="ECO:0000313" key="1">
    <source>
        <dbReference type="EMBL" id="MPM48313.1"/>
    </source>
</evidence>